<feature type="domain" description="DUF4097" evidence="1">
    <location>
        <begin position="46"/>
        <end position="279"/>
    </location>
</feature>
<evidence type="ECO:0000259" key="1">
    <source>
        <dbReference type="Pfam" id="PF13349"/>
    </source>
</evidence>
<keyword evidence="3" id="KW-1185">Reference proteome</keyword>
<comment type="caution">
    <text evidence="2">The sequence shown here is derived from an EMBL/GenBank/DDBJ whole genome shotgun (WGS) entry which is preliminary data.</text>
</comment>
<organism evidence="2 3">
    <name type="scientific">Staphylococcus canis</name>
    <dbReference type="NCBI Taxonomy" id="2724942"/>
    <lineage>
        <taxon>Bacteria</taxon>
        <taxon>Bacillati</taxon>
        <taxon>Bacillota</taxon>
        <taxon>Bacilli</taxon>
        <taxon>Bacillales</taxon>
        <taxon>Staphylococcaceae</taxon>
        <taxon>Staphylococcus</taxon>
    </lineage>
</organism>
<sequence length="280" mass="31844">MKKLFLFGVSAFLFFFICGTVAWFGFEKDHHQLKNIEKVFNDQQFEHLMVQSNTADINVVEGKVFKVTYHGPHQLNLNGKGGTLKINEAAKTSKSMVNVNPFESHHGQLNIEVPKDVLEELHIQSRMSDINLNHLKHIKTTIQNEKHGGIHIKHSDFKNAYIYGNETILDVENSSFEHSEMNLNKGTINLNKTMLNTSVCKVKEGMIELHHAPSKISMKGSIKKGDILLNYLEAPQNTMFKIDSEKGKSYIQNQHIHRGKNGQGTYKVELYADRGDITVK</sequence>
<name>A0ABS0T7N8_9STAP</name>
<gene>
    <name evidence="2" type="ORF">HHH54_04040</name>
</gene>
<reference evidence="2 3" key="1">
    <citation type="submission" date="2020-04" db="EMBL/GenBank/DDBJ databases">
        <title>Staphylococcus species from domestic dog.</title>
        <authorList>
            <person name="Paterson G.K."/>
        </authorList>
    </citation>
    <scope>NUCLEOTIDE SEQUENCE [LARGE SCALE GENOMIC DNA]</scope>
    <source>
        <strain evidence="2 3">H16/1A</strain>
    </source>
</reference>
<dbReference type="Pfam" id="PF13349">
    <property type="entry name" value="DUF4097"/>
    <property type="match status" value="1"/>
</dbReference>
<evidence type="ECO:0000313" key="2">
    <source>
        <dbReference type="EMBL" id="MBI5974771.1"/>
    </source>
</evidence>
<accession>A0ABS0T7N8</accession>
<dbReference type="EMBL" id="JABANU010000007">
    <property type="protein sequence ID" value="MBI5974771.1"/>
    <property type="molecule type" value="Genomic_DNA"/>
</dbReference>
<evidence type="ECO:0000313" key="3">
    <source>
        <dbReference type="Proteomes" id="UP000751852"/>
    </source>
</evidence>
<proteinExistence type="predicted"/>
<dbReference type="RefSeq" id="WP_198617555.1">
    <property type="nucleotide sequence ID" value="NZ_JABANU010000007.1"/>
</dbReference>
<dbReference type="Proteomes" id="UP000751852">
    <property type="component" value="Unassembled WGS sequence"/>
</dbReference>
<protein>
    <submittedName>
        <fullName evidence="2">DUF4097 domain-containing protein</fullName>
    </submittedName>
</protein>
<dbReference type="InterPro" id="IPR025164">
    <property type="entry name" value="Toastrack_DUF4097"/>
</dbReference>